<keyword evidence="4" id="KW-0963">Cytoplasm</keyword>
<evidence type="ECO:0000313" key="11">
    <source>
        <dbReference type="Proteomes" id="UP000001744"/>
    </source>
</evidence>
<evidence type="ECO:0000313" key="10">
    <source>
        <dbReference type="JaponicusDB" id="SJAG_03845"/>
    </source>
</evidence>
<dbReference type="OrthoDB" id="2359117at2759"/>
<dbReference type="GO" id="GO:0005737">
    <property type="term" value="C:cytoplasm"/>
    <property type="evidence" value="ECO:0007669"/>
    <property type="project" value="UniProtKB-SubCell"/>
</dbReference>
<keyword evidence="8" id="KW-0539">Nucleus</keyword>
<dbReference type="GO" id="GO:0000082">
    <property type="term" value="P:G1/S transition of mitotic cell cycle"/>
    <property type="evidence" value="ECO:0007669"/>
    <property type="project" value="InterPro"/>
</dbReference>
<dbReference type="InterPro" id="IPR039198">
    <property type="entry name" value="Srl3/Whi5"/>
</dbReference>
<comment type="similarity">
    <text evidence="3">Belongs to the WHI5/NRM1 family.</text>
</comment>
<evidence type="ECO:0000256" key="6">
    <source>
        <dbReference type="ARBA" id="ARBA00023015"/>
    </source>
</evidence>
<evidence type="ECO:0000313" key="9">
    <source>
        <dbReference type="EMBL" id="EEB08680.1"/>
    </source>
</evidence>
<dbReference type="GO" id="GO:0005634">
    <property type="term" value="C:nucleus"/>
    <property type="evidence" value="ECO:0007669"/>
    <property type="project" value="UniProtKB-SubCell"/>
</dbReference>
<comment type="subcellular location">
    <subcellularLocation>
        <location evidence="2">Cytoplasm</location>
    </subcellularLocation>
    <subcellularLocation>
        <location evidence="1">Nucleus</location>
    </subcellularLocation>
</comment>
<dbReference type="VEuPathDB" id="FungiDB:SJAG_03845"/>
<evidence type="ECO:0000256" key="8">
    <source>
        <dbReference type="ARBA" id="ARBA00023242"/>
    </source>
</evidence>
<dbReference type="GeneID" id="7050483"/>
<keyword evidence="7" id="KW-0804">Transcription</keyword>
<dbReference type="EMBL" id="KE651167">
    <property type="protein sequence ID" value="EEB08680.1"/>
    <property type="molecule type" value="Genomic_DNA"/>
</dbReference>
<evidence type="ECO:0000256" key="2">
    <source>
        <dbReference type="ARBA" id="ARBA00004496"/>
    </source>
</evidence>
<dbReference type="PANTHER" id="PTHR28246:SF1">
    <property type="entry name" value="G1-SPECIFIC TRANSCRIPTIONAL REPRESSOR WHI5-RELATED"/>
    <property type="match status" value="1"/>
</dbReference>
<evidence type="ECO:0000256" key="5">
    <source>
        <dbReference type="ARBA" id="ARBA00022491"/>
    </source>
</evidence>
<dbReference type="Pfam" id="PF08528">
    <property type="entry name" value="Whi5"/>
    <property type="match status" value="1"/>
</dbReference>
<evidence type="ECO:0000256" key="3">
    <source>
        <dbReference type="ARBA" id="ARBA00006922"/>
    </source>
</evidence>
<gene>
    <name evidence="10" type="primary">whi5</name>
    <name evidence="9" type="ORF">SJAG_03845</name>
</gene>
<evidence type="ECO:0000256" key="1">
    <source>
        <dbReference type="ARBA" id="ARBA00004123"/>
    </source>
</evidence>
<dbReference type="InterPro" id="IPR013734">
    <property type="entry name" value="TF_Nrm1/Whi5"/>
</dbReference>
<dbReference type="JaponicusDB" id="SJAG_03845">
    <property type="gene designation" value="whi5"/>
</dbReference>
<proteinExistence type="inferred from homology"/>
<keyword evidence="6" id="KW-0805">Transcription regulation</keyword>
<organism evidence="9 11">
    <name type="scientific">Schizosaccharomyces japonicus (strain yFS275 / FY16936)</name>
    <name type="common">Fission yeast</name>
    <dbReference type="NCBI Taxonomy" id="402676"/>
    <lineage>
        <taxon>Eukaryota</taxon>
        <taxon>Fungi</taxon>
        <taxon>Dikarya</taxon>
        <taxon>Ascomycota</taxon>
        <taxon>Taphrinomycotina</taxon>
        <taxon>Schizosaccharomycetes</taxon>
        <taxon>Schizosaccharomycetales</taxon>
        <taxon>Schizosaccharomycetaceae</taxon>
        <taxon>Schizosaccharomyces</taxon>
    </lineage>
</organism>
<protein>
    <submittedName>
        <fullName evidence="9">Cell cycle transcriptional repressor Whi5</fullName>
    </submittedName>
</protein>
<sequence length="156" mass="17452">MHENKTKTSSLPLTSNQQRNLLEISRNLKERLQYAAFKVDNGWETRSLDQVEVLVQMKLQSVQAGNRLKSILKQPKTIRDSIAEGEPRSDTVLHVQVRGDGNAKLDTLSPNFPTLLHPQKHVSFSETDDTDIARLLLEMCASPGPEPVAMPDQPAN</sequence>
<dbReference type="HOGENOM" id="CLU_1687701_0_0_1"/>
<evidence type="ECO:0000256" key="4">
    <source>
        <dbReference type="ARBA" id="ARBA00022490"/>
    </source>
</evidence>
<accession>B6K576</accession>
<evidence type="ECO:0000256" key="7">
    <source>
        <dbReference type="ARBA" id="ARBA00023163"/>
    </source>
</evidence>
<keyword evidence="5" id="KW-0678">Repressor</keyword>
<dbReference type="Proteomes" id="UP000001744">
    <property type="component" value="Unassembled WGS sequence"/>
</dbReference>
<dbReference type="PANTHER" id="PTHR28246">
    <property type="entry name" value="G1-SPECIFIC TRANSCRIPTIONAL REPRESSOR WHI5-RELATED"/>
    <property type="match status" value="1"/>
</dbReference>
<dbReference type="RefSeq" id="XP_002174973.1">
    <property type="nucleotide sequence ID" value="XM_002174937.1"/>
</dbReference>
<keyword evidence="11" id="KW-1185">Reference proteome</keyword>
<name>B6K576_SCHJY</name>
<dbReference type="AlphaFoldDB" id="B6K576"/>
<reference evidence="9 11" key="1">
    <citation type="journal article" date="2011" name="Science">
        <title>Comparative functional genomics of the fission yeasts.</title>
        <authorList>
            <person name="Rhind N."/>
            <person name="Chen Z."/>
            <person name="Yassour M."/>
            <person name="Thompson D.A."/>
            <person name="Haas B.J."/>
            <person name="Habib N."/>
            <person name="Wapinski I."/>
            <person name="Roy S."/>
            <person name="Lin M.F."/>
            <person name="Heiman D.I."/>
            <person name="Young S.K."/>
            <person name="Furuya K."/>
            <person name="Guo Y."/>
            <person name="Pidoux A."/>
            <person name="Chen H.M."/>
            <person name="Robbertse B."/>
            <person name="Goldberg J.M."/>
            <person name="Aoki K."/>
            <person name="Bayne E.H."/>
            <person name="Berlin A.M."/>
            <person name="Desjardins C.A."/>
            <person name="Dobbs E."/>
            <person name="Dukaj L."/>
            <person name="Fan L."/>
            <person name="FitzGerald M.G."/>
            <person name="French C."/>
            <person name="Gujja S."/>
            <person name="Hansen K."/>
            <person name="Keifenheim D."/>
            <person name="Levin J.Z."/>
            <person name="Mosher R.A."/>
            <person name="Mueller C.A."/>
            <person name="Pfiffner J."/>
            <person name="Priest M."/>
            <person name="Russ C."/>
            <person name="Smialowska A."/>
            <person name="Swoboda P."/>
            <person name="Sykes S.M."/>
            <person name="Vaughn M."/>
            <person name="Vengrova S."/>
            <person name="Yoder R."/>
            <person name="Zeng Q."/>
            <person name="Allshire R."/>
            <person name="Baulcombe D."/>
            <person name="Birren B.W."/>
            <person name="Brown W."/>
            <person name="Ekwall K."/>
            <person name="Kellis M."/>
            <person name="Leatherwood J."/>
            <person name="Levin H."/>
            <person name="Margalit H."/>
            <person name="Martienssen R."/>
            <person name="Nieduszynski C.A."/>
            <person name="Spatafora J.W."/>
            <person name="Friedman N."/>
            <person name="Dalgaard J.Z."/>
            <person name="Baumann P."/>
            <person name="Niki H."/>
            <person name="Regev A."/>
            <person name="Nusbaum C."/>
        </authorList>
    </citation>
    <scope>NUCLEOTIDE SEQUENCE [LARGE SCALE GENOMIC DNA]</scope>
    <source>
        <strain evidence="11">yFS275 / FY16936</strain>
    </source>
</reference>